<comment type="caution">
    <text evidence="1">The sequence shown here is derived from an EMBL/GenBank/DDBJ whole genome shotgun (WGS) entry which is preliminary data.</text>
</comment>
<dbReference type="Proteomes" id="UP001433508">
    <property type="component" value="Unassembled WGS sequence"/>
</dbReference>
<protein>
    <submittedName>
        <fullName evidence="1">Uncharacterized protein</fullName>
    </submittedName>
</protein>
<evidence type="ECO:0000313" key="1">
    <source>
        <dbReference type="EMBL" id="KAK9234361.1"/>
    </source>
</evidence>
<reference evidence="2" key="1">
    <citation type="journal article" date="2024" name="Front. Bioeng. Biotechnol.">
        <title>Genome-scale model development and genomic sequencing of the oleaginous clade Lipomyces.</title>
        <authorList>
            <person name="Czajka J.J."/>
            <person name="Han Y."/>
            <person name="Kim J."/>
            <person name="Mondo S.J."/>
            <person name="Hofstad B.A."/>
            <person name="Robles A."/>
            <person name="Haridas S."/>
            <person name="Riley R."/>
            <person name="LaButti K."/>
            <person name="Pangilinan J."/>
            <person name="Andreopoulos W."/>
            <person name="Lipzen A."/>
            <person name="Yan J."/>
            <person name="Wang M."/>
            <person name="Ng V."/>
            <person name="Grigoriev I.V."/>
            <person name="Spatafora J.W."/>
            <person name="Magnuson J.K."/>
            <person name="Baker S.E."/>
            <person name="Pomraning K.R."/>
        </authorList>
    </citation>
    <scope>NUCLEOTIDE SEQUENCE [LARGE SCALE GENOMIC DNA]</scope>
    <source>
        <strain evidence="2">CBS 7786</strain>
    </source>
</reference>
<sequence>MVTFAYALQMLLFIVAGIQLPTMMHDDDDQGRQRVNCPTGLICREGMISVLDMCLFIYLLIRWLVMYTTLILSLCARFWSITLCRAAVRCLVLTVEVRYCRCRT</sequence>
<keyword evidence="2" id="KW-1185">Reference proteome</keyword>
<proteinExistence type="predicted"/>
<evidence type="ECO:0000313" key="2">
    <source>
        <dbReference type="Proteomes" id="UP001433508"/>
    </source>
</evidence>
<accession>A0ACC3SRW9</accession>
<dbReference type="EMBL" id="MU971484">
    <property type="protein sequence ID" value="KAK9234361.1"/>
    <property type="molecule type" value="Genomic_DNA"/>
</dbReference>
<name>A0ACC3SRW9_LIPKO</name>
<gene>
    <name evidence="1" type="ORF">V1525DRAFT_65632</name>
</gene>
<organism evidence="1 2">
    <name type="scientific">Lipomyces kononenkoae</name>
    <name type="common">Yeast</name>
    <dbReference type="NCBI Taxonomy" id="34357"/>
    <lineage>
        <taxon>Eukaryota</taxon>
        <taxon>Fungi</taxon>
        <taxon>Dikarya</taxon>
        <taxon>Ascomycota</taxon>
        <taxon>Saccharomycotina</taxon>
        <taxon>Lipomycetes</taxon>
        <taxon>Lipomycetales</taxon>
        <taxon>Lipomycetaceae</taxon>
        <taxon>Lipomyces</taxon>
    </lineage>
</organism>